<dbReference type="Gene3D" id="3.30.230.10">
    <property type="match status" value="1"/>
</dbReference>
<dbReference type="GO" id="GO:0030163">
    <property type="term" value="P:protein catabolic process"/>
    <property type="evidence" value="ECO:0007669"/>
    <property type="project" value="InterPro"/>
</dbReference>
<dbReference type="InterPro" id="IPR014721">
    <property type="entry name" value="Ribsml_uS5_D2-typ_fold_subgr"/>
</dbReference>
<dbReference type="Pfam" id="PF05362">
    <property type="entry name" value="Lon_C"/>
    <property type="match status" value="1"/>
</dbReference>
<dbReference type="InterPro" id="IPR020568">
    <property type="entry name" value="Ribosomal_Su5_D2-typ_SF"/>
</dbReference>
<dbReference type="GO" id="GO:0004252">
    <property type="term" value="F:serine-type endopeptidase activity"/>
    <property type="evidence" value="ECO:0007669"/>
    <property type="project" value="UniProtKB-UniRule"/>
</dbReference>
<comment type="similarity">
    <text evidence="2">Belongs to the peptidase S16 family.</text>
</comment>
<evidence type="ECO:0000259" key="3">
    <source>
        <dbReference type="PROSITE" id="PS51786"/>
    </source>
</evidence>
<dbReference type="PRINTS" id="PR00830">
    <property type="entry name" value="ENDOLAPTASE"/>
</dbReference>
<dbReference type="OrthoDB" id="9758568at2"/>
<protein>
    <recommendedName>
        <fullName evidence="2">endopeptidase La</fullName>
        <ecNumber evidence="2">3.4.21.53</ecNumber>
    </recommendedName>
</protein>
<dbReference type="GO" id="GO:0006508">
    <property type="term" value="P:proteolysis"/>
    <property type="evidence" value="ECO:0007669"/>
    <property type="project" value="UniProtKB-KW"/>
</dbReference>
<dbReference type="InterPro" id="IPR041699">
    <property type="entry name" value="AAA_32"/>
</dbReference>
<comment type="catalytic activity">
    <reaction evidence="2">
        <text>Hydrolysis of proteins in presence of ATP.</text>
        <dbReference type="EC" id="3.4.21.53"/>
    </reaction>
</comment>
<comment type="caution">
    <text evidence="4">The sequence shown here is derived from an EMBL/GenBank/DDBJ whole genome shotgun (WGS) entry which is preliminary data.</text>
</comment>
<dbReference type="InterPro" id="IPR027065">
    <property type="entry name" value="Lon_Prtase"/>
</dbReference>
<dbReference type="EMBL" id="PYMJ01000010">
    <property type="protein sequence ID" value="PSU48306.1"/>
    <property type="molecule type" value="Genomic_DNA"/>
</dbReference>
<dbReference type="EC" id="3.4.21.53" evidence="2"/>
<name>A0A2T3JH69_9GAMM</name>
<dbReference type="PANTHER" id="PTHR10046">
    <property type="entry name" value="ATP DEPENDENT LON PROTEASE FAMILY MEMBER"/>
    <property type="match status" value="1"/>
</dbReference>
<organism evidence="4 5">
    <name type="scientific">Photobacterium frigidiphilum</name>
    <dbReference type="NCBI Taxonomy" id="264736"/>
    <lineage>
        <taxon>Bacteria</taxon>
        <taxon>Pseudomonadati</taxon>
        <taxon>Pseudomonadota</taxon>
        <taxon>Gammaproteobacteria</taxon>
        <taxon>Vibrionales</taxon>
        <taxon>Vibrionaceae</taxon>
        <taxon>Photobacterium</taxon>
    </lineage>
</organism>
<gene>
    <name evidence="4" type="ORF">C9J12_11865</name>
</gene>
<evidence type="ECO:0000313" key="5">
    <source>
        <dbReference type="Proteomes" id="UP000240987"/>
    </source>
</evidence>
<keyword evidence="1 2" id="KW-0645">Protease</keyword>
<keyword evidence="2" id="KW-0720">Serine protease</keyword>
<feature type="active site" evidence="2">
    <location>
        <position position="432"/>
    </location>
</feature>
<dbReference type="Pfam" id="PF13654">
    <property type="entry name" value="AAA_32"/>
    <property type="match status" value="1"/>
</dbReference>
<evidence type="ECO:0000313" key="4">
    <source>
        <dbReference type="EMBL" id="PSU48306.1"/>
    </source>
</evidence>
<dbReference type="InterPro" id="IPR008269">
    <property type="entry name" value="Lon_proteolytic"/>
</dbReference>
<dbReference type="GO" id="GO:0005524">
    <property type="term" value="F:ATP binding"/>
    <property type="evidence" value="ECO:0007669"/>
    <property type="project" value="InterPro"/>
</dbReference>
<proteinExistence type="inferred from homology"/>
<keyword evidence="5" id="KW-1185">Reference proteome</keyword>
<dbReference type="SUPFAM" id="SSF54211">
    <property type="entry name" value="Ribosomal protein S5 domain 2-like"/>
    <property type="match status" value="1"/>
</dbReference>
<dbReference type="Proteomes" id="UP000240987">
    <property type="component" value="Unassembled WGS sequence"/>
</dbReference>
<dbReference type="AlphaFoldDB" id="A0A2T3JH69"/>
<dbReference type="PROSITE" id="PS51786">
    <property type="entry name" value="LON_PROTEOLYTIC"/>
    <property type="match status" value="1"/>
</dbReference>
<reference evidence="4 5" key="1">
    <citation type="submission" date="2018-01" db="EMBL/GenBank/DDBJ databases">
        <title>Whole genome sequencing of Histamine producing bacteria.</title>
        <authorList>
            <person name="Butler K."/>
        </authorList>
    </citation>
    <scope>NUCLEOTIDE SEQUENCE [LARGE SCALE GENOMIC DNA]</scope>
    <source>
        <strain evidence="4 5">JCM 12947</strain>
    </source>
</reference>
<dbReference type="InterPro" id="IPR027417">
    <property type="entry name" value="P-loop_NTPase"/>
</dbReference>
<feature type="domain" description="Lon proteolytic" evidence="3">
    <location>
        <begin position="340"/>
        <end position="537"/>
    </location>
</feature>
<dbReference type="RefSeq" id="WP_107242912.1">
    <property type="nucleotide sequence ID" value="NZ_PYMJ01000010.1"/>
</dbReference>
<feature type="active site" evidence="2">
    <location>
        <position position="475"/>
    </location>
</feature>
<evidence type="ECO:0000256" key="1">
    <source>
        <dbReference type="ARBA" id="ARBA00022670"/>
    </source>
</evidence>
<sequence length="582" mass="64397">MHEESWRTMIPDYSKYQTIMEDYENLQPAPVGTLQDRLSDAVRRFTAIELQPRVLRITAPDNKVYRDYVIELLAKYDVENKKKKSQQVDSEEQINNKNQNAESTVIIAGENVTELSLFGAVYPPSEDGKISKAQVKHGLVHQANNGYLVLSVTSILSNPALWPRLKSVLMNGELEWQAASHKTLYPLPVPEKLNLKLVVMGDRYLMGEFDNGEPDFTSGFSMYSEFEQDLIISEQSLPSYLAYVKAIINKAGLPDLADADAINVLLATGARHAEDQTRVPLCPIWHQGLISEAAIDADGQTITAENLKSSLKARHFRESYLPERAIEDIHHGQVVIDCKGEQIGQVNALTVIDVQGHPVSYGEPARISCVVHFGDGDISDVERKAELGGNIHAKGMMIMQAFVSAALNLDQALPFSASIVFEQSYCEVDGDSASLAELCTLVSALAMQPINQQVAITGAVDQFGRVQAVGGINEKIEGFYKVCLHRGLTGTQGIILPKTNLSHLCLNEDVLEAIKSGQFHIWAVENVDEAVPLIMGKALRGEEDDNDTILARIAMRIDAFHHGDEPNDVSWLSIIRSWFVQH</sequence>
<keyword evidence="2" id="KW-0378">Hydrolase</keyword>
<dbReference type="GO" id="GO:0004176">
    <property type="term" value="F:ATP-dependent peptidase activity"/>
    <property type="evidence" value="ECO:0007669"/>
    <property type="project" value="UniProtKB-UniRule"/>
</dbReference>
<evidence type="ECO:0000256" key="2">
    <source>
        <dbReference type="PROSITE-ProRule" id="PRU01122"/>
    </source>
</evidence>
<dbReference type="Gene3D" id="3.40.50.300">
    <property type="entry name" value="P-loop containing nucleotide triphosphate hydrolases"/>
    <property type="match status" value="1"/>
</dbReference>
<accession>A0A2T3JH69</accession>